<evidence type="ECO:0000259" key="10">
    <source>
        <dbReference type="Pfam" id="PF00361"/>
    </source>
</evidence>
<keyword evidence="4 8" id="KW-1003">Cell membrane</keyword>
<comment type="subunit">
    <text evidence="8">Forms a complex with DabA.</text>
</comment>
<feature type="transmembrane region" description="Helical" evidence="8">
    <location>
        <begin position="394"/>
        <end position="414"/>
    </location>
</feature>
<protein>
    <recommendedName>
        <fullName evidence="8">Probable inorganic carbon transporter subunit DabB</fullName>
    </recommendedName>
</protein>
<evidence type="ECO:0000256" key="1">
    <source>
        <dbReference type="ARBA" id="ARBA00002378"/>
    </source>
</evidence>
<dbReference type="PANTHER" id="PTHR42829:SF1">
    <property type="entry name" value="INORGANIC CARBON TRANSPORTER SUBUNIT DABB-RELATED"/>
    <property type="match status" value="1"/>
</dbReference>
<gene>
    <name evidence="8" type="primary">dabB</name>
    <name evidence="11" type="ORF">AKL02_009010</name>
</gene>
<dbReference type="InterPro" id="IPR001750">
    <property type="entry name" value="ND/Mrp_TM"/>
</dbReference>
<dbReference type="EMBL" id="CP053562">
    <property type="protein sequence ID" value="QPZ91030.1"/>
    <property type="molecule type" value="Genomic_DNA"/>
</dbReference>
<keyword evidence="12" id="KW-1185">Reference proteome</keyword>
<evidence type="ECO:0000256" key="9">
    <source>
        <dbReference type="RuleBase" id="RU000320"/>
    </source>
</evidence>
<reference evidence="11 12" key="1">
    <citation type="submission" date="2020-05" db="EMBL/GenBank/DDBJ databases">
        <title>Thioclava electrotropha strain Elox9 finished genome.</title>
        <authorList>
            <person name="Rowe A.R."/>
            <person name="Wilbanks E.G."/>
        </authorList>
    </citation>
    <scope>NUCLEOTIDE SEQUENCE [LARGE SCALE GENOMIC DNA]</scope>
    <source>
        <strain evidence="11 12">Elox9</strain>
    </source>
</reference>
<feature type="transmembrane region" description="Helical" evidence="8">
    <location>
        <begin position="168"/>
        <end position="190"/>
    </location>
</feature>
<dbReference type="InterPro" id="IPR003945">
    <property type="entry name" value="NU5C-like"/>
</dbReference>
<dbReference type="PRINTS" id="PR01434">
    <property type="entry name" value="NADHDHGNASE5"/>
</dbReference>
<evidence type="ECO:0000313" key="11">
    <source>
        <dbReference type="EMBL" id="QPZ91030.1"/>
    </source>
</evidence>
<comment type="function">
    <text evidence="1">NDH-1 shuttles electrons from NADH, via FMN and iron-sulfur (Fe-S) centers, to quinones in the respiratory chain. The immediate electron acceptor for the enzyme in this species is believed to be ubiquinone. Couples the redox reaction to proton translocation (for every two electrons transferred, four hydrogen ions are translocated across the cytoplasmic membrane), and thus conserves the redox energy in a proton gradient.</text>
</comment>
<keyword evidence="6 8" id="KW-1133">Transmembrane helix</keyword>
<feature type="transmembrane region" description="Helical" evidence="8">
    <location>
        <begin position="270"/>
        <end position="291"/>
    </location>
</feature>
<keyword evidence="7 8" id="KW-0472">Membrane</keyword>
<feature type="transmembrane region" description="Helical" evidence="8">
    <location>
        <begin position="80"/>
        <end position="100"/>
    </location>
</feature>
<evidence type="ECO:0000256" key="2">
    <source>
        <dbReference type="ARBA" id="ARBA00004127"/>
    </source>
</evidence>
<comment type="similarity">
    <text evidence="8">Belongs to the inorganic carbon transporter (TC 9.A.2) DabB family.</text>
</comment>
<feature type="transmembrane region" description="Helical" evidence="8">
    <location>
        <begin position="421"/>
        <end position="439"/>
    </location>
</feature>
<comment type="subcellular location">
    <subcellularLocation>
        <location evidence="8">Cell membrane</location>
        <topology evidence="8">Multi-pass membrane protein</topology>
    </subcellularLocation>
    <subcellularLocation>
        <location evidence="2">Endomembrane system</location>
        <topology evidence="2">Multi-pass membrane protein</topology>
    </subcellularLocation>
    <subcellularLocation>
        <location evidence="9">Membrane</location>
        <topology evidence="9">Multi-pass membrane protein</topology>
    </subcellularLocation>
</comment>
<proteinExistence type="inferred from homology"/>
<dbReference type="InterPro" id="IPR046396">
    <property type="entry name" value="Transporter_DabB"/>
</dbReference>
<dbReference type="Pfam" id="PF00361">
    <property type="entry name" value="Proton_antipo_M"/>
    <property type="match status" value="1"/>
</dbReference>
<feature type="domain" description="NADH:quinone oxidoreductase/Mrp antiporter transmembrane" evidence="10">
    <location>
        <begin position="130"/>
        <end position="349"/>
    </location>
</feature>
<keyword evidence="3 8" id="KW-0813">Transport</keyword>
<feature type="transmembrane region" description="Helical" evidence="8">
    <location>
        <begin position="6"/>
        <end position="25"/>
    </location>
</feature>
<accession>A0ABX6YTH4</accession>
<sequence>MEVAMSYLLLLPSALLIAVGTNLLLRPATRAGARLRGPELAAVLGLLATLIAAVTLALSGPQTSPLLGAASIGLSARSDIVSISLALTVGFVGWVTLRFSRVALDGEARQSWFMGWMSLTLACVLALVVAGNLFQLMVAWVAVGTGLHRLLLFYPERPGAQRAARKKSLSGLIASGALLIAVSLLAYGFGTTDIARIAEAARAGNGSSSLWIVAGLLGLAAVFKSALIPTHGWLTEVMEAPTPVSALMHAGVVNAGGFLLIRFADVMLSAPGVLAVLALIGGLSALIAAAVATTQSAVKTSLAWSTCAQMSFMVLQCGLALFPLALLHIVAHSLYKAHAFLSSGSAVAAVAQQHRPGPVAVPGAGAVLRAFALSLAIYGGALALSGLWHEPPQAIALGAILVFGVAYLIAQGLAEAAPWPLFWRTTLMSLGATLGYFALHWGANALSAGALPPPPVADPLVWLVMLLTVVGFGLAAWAQATFPLWGSHPAAAGLRVHLMNGLYLNALTDRLIGQTPLKKG</sequence>
<evidence type="ECO:0000256" key="4">
    <source>
        <dbReference type="ARBA" id="ARBA00022475"/>
    </source>
</evidence>
<evidence type="ECO:0000256" key="3">
    <source>
        <dbReference type="ARBA" id="ARBA00022448"/>
    </source>
</evidence>
<feature type="transmembrane region" description="Helical" evidence="8">
    <location>
        <begin position="112"/>
        <end position="131"/>
    </location>
</feature>
<feature type="transmembrane region" description="Helical" evidence="8">
    <location>
        <begin position="459"/>
        <end position="478"/>
    </location>
</feature>
<feature type="transmembrane region" description="Helical" evidence="8">
    <location>
        <begin position="366"/>
        <end position="388"/>
    </location>
</feature>
<feature type="transmembrane region" description="Helical" evidence="8">
    <location>
        <begin position="246"/>
        <end position="264"/>
    </location>
</feature>
<evidence type="ECO:0000313" key="12">
    <source>
        <dbReference type="Proteomes" id="UP000192422"/>
    </source>
</evidence>
<dbReference type="Proteomes" id="UP000192422">
    <property type="component" value="Chromosome"/>
</dbReference>
<feature type="transmembrane region" description="Helical" evidence="8">
    <location>
        <begin position="210"/>
        <end position="234"/>
    </location>
</feature>
<evidence type="ECO:0000256" key="6">
    <source>
        <dbReference type="ARBA" id="ARBA00022989"/>
    </source>
</evidence>
<comment type="function">
    <text evidence="8">Part of an energy-coupled inorganic carbon pump.</text>
</comment>
<feature type="transmembrane region" description="Helical" evidence="8">
    <location>
        <begin position="137"/>
        <end position="156"/>
    </location>
</feature>
<dbReference type="HAMAP" id="MF_00862">
    <property type="entry name" value="DabB"/>
    <property type="match status" value="1"/>
</dbReference>
<evidence type="ECO:0000256" key="5">
    <source>
        <dbReference type="ARBA" id="ARBA00022692"/>
    </source>
</evidence>
<dbReference type="PANTHER" id="PTHR42829">
    <property type="entry name" value="NADH-UBIQUINONE OXIDOREDUCTASE CHAIN 5"/>
    <property type="match status" value="1"/>
</dbReference>
<organism evidence="11 12">
    <name type="scientific">Thioclava electrotropha</name>
    <dbReference type="NCBI Taxonomy" id="1549850"/>
    <lineage>
        <taxon>Bacteria</taxon>
        <taxon>Pseudomonadati</taxon>
        <taxon>Pseudomonadota</taxon>
        <taxon>Alphaproteobacteria</taxon>
        <taxon>Rhodobacterales</taxon>
        <taxon>Paracoccaceae</taxon>
        <taxon>Thioclava</taxon>
    </lineage>
</organism>
<feature type="transmembrane region" description="Helical" evidence="8">
    <location>
        <begin position="312"/>
        <end position="331"/>
    </location>
</feature>
<evidence type="ECO:0000256" key="8">
    <source>
        <dbReference type="HAMAP-Rule" id="MF_00862"/>
    </source>
</evidence>
<name>A0ABX6YTH4_9RHOB</name>
<keyword evidence="5 8" id="KW-0812">Transmembrane</keyword>
<evidence type="ECO:0000256" key="7">
    <source>
        <dbReference type="ARBA" id="ARBA00023136"/>
    </source>
</evidence>
<feature type="transmembrane region" description="Helical" evidence="8">
    <location>
        <begin position="37"/>
        <end position="60"/>
    </location>
</feature>